<evidence type="ECO:0000256" key="12">
    <source>
        <dbReference type="SAM" id="Phobius"/>
    </source>
</evidence>
<dbReference type="GO" id="GO:0071944">
    <property type="term" value="C:cell periphery"/>
    <property type="evidence" value="ECO:0007669"/>
    <property type="project" value="UniProtKB-ARBA"/>
</dbReference>
<keyword evidence="10 12" id="KW-0472">Membrane</keyword>
<dbReference type="PIRSF" id="PIRSF037232">
    <property type="entry name" value="Tricalbin"/>
    <property type="match status" value="1"/>
</dbReference>
<sequence length="1675" mass="184704">MATAQEANELKQQGAIEASQDPESSVTAEDAEKKLVDESRDAGVAAFTFDPDASQEEKRAQAKAAMPDNLRHSKRPHGIAIVTDKDGGAKADYDLPDTDQAKAGVVEITKNLDGQTLVNGSIREEEEDVAAKVGWPSQFGWPTESVLEGESLLDHTTWVEENLPENLFGEWYHNAAIIIFACISSWLIAVLGGGLSWVILIMTACSTYYRTSLRRVRRNFRDDVTRELALKRLDTDHESLEWINSFLVKFWPIYQPVLAQTVINSVDQVLSSATPAFLDSLKLKTFTLGSKPPRMEHVKTYPKTEDDTVVMDWKFSFTPKDRADMTSRQIKNQVNPKVVLEIRIGKAMISKGLDVIVEDMAFSGIMRLKVKLQIPFPHIEKVEMCFLERPMIDYACKPLGGETFGFDINFIPGLESFIQEQIHGNLAPMMYAPHVFPIEVAKMLAGSPVDQAIGVVAVTLHRAQGLKNADNFAGHPDPYSVLTINRRAPLARTKAINDTSNPHWRETHYVIITSFNDSLDIIVYDANGFRKDKELGVASFPLERIEEMGVYENEHLEVIANGKARGVVFADIRFFPVLETEHLPDGREEPPPETNTGILRYTIEQAKDLDGTKSLIGLLNPYACLLLNGKEVHTTKKLKRTNNPIWDDGSKEILITDRKHAKLGLAIKDDRELAGDQLIGTYQIKLDDMLEEMEKGHDWFSLAGVKTGRAKLTAQWKPVAISGVLAGSGGYQTPIGVMRLHFRSATGLRNLETMGKSDPYVRVLVSGIEKGRTVTHRNTLDPEWDEIIYVPMHSTRDRLTLEVMDAEKMGKDRSLGLVEVFASDYILQDENGEYRVHDSKELRQDGLRLHGKGIPKGTLNHTVSFFPCLNVADPEDEEEKEKEKEKEKDAESESDGKSSLEIVRSKDAGKITSLDRKESPREPITPVSPSIPKTPTTPASLRKSRDQPREPPKVYLSPQELVKYESGFLIFKILEGEMPKSGTHLEIYVDDMLYPSYVTGTAKSRSFKFDEIGDCFIRELEFSRLTLKVREKQEKPGEERDEEHTVARLAGNTLDTLKQCLNNPTVLRLKDEENRTATIKVSLKYVPVKMDLDPSESINNMGNLRVDVLDAAELPAADRNGKSDPYAKFEFNGQEVFKTKVQKKTLSPVWNEFFEIPVPSRTAAKFNVKVYDYDFADKPDFLGGAAINLEQLDPFQAKEVRLLLDGKSGSMRLRLLFRPDYVTRMRMGSSTFSGGFGVPGRIVTGVVGAPIKGVGAVGHGVGKGASFIKRGFKGKKEEGENGSITSPTISEVPTIVTNGPDASPPGSAPGSALRRATGFAAEGESSPPDPGSNQRSKSPHNRNTSLGGASVHSLAPGSPGAGTATFTVVSATGYPPSSAVYVQIRQLTPKDKVVGKTRHHESPKGAPIQFDESFKATCTPDTQFKVEVKGHHTFSSDDDLGGVMYVVDESGTGSEKEIEVGSGKVVIKSLFADNGVANEVEGASPARPSTSGSGLRRSFLSKREIKVVPTAQGCHAGGALAVPRAELVYYVNAGWCSAVGLVSLGLQVCGGITTYLDSIKCRPGDIASVKQQVQNLEAVVRVIETILPKVDRSHQVPITAVVECLSSCEAELDNLRWFITKLTGGDTAPTNFKGEFQKQTRKLTYPFNRPKLDELRDKLNTANGMFQTALQCLNL</sequence>
<evidence type="ECO:0000256" key="10">
    <source>
        <dbReference type="ARBA" id="ARBA00023136"/>
    </source>
</evidence>
<dbReference type="Pfam" id="PF24920">
    <property type="entry name" value="C2_TCB1"/>
    <property type="match status" value="1"/>
</dbReference>
<gene>
    <name evidence="15" type="primary">TCB2</name>
    <name evidence="15" type="ORF">SLS62_010818</name>
</gene>
<feature type="compositionally biased region" description="Polar residues" evidence="11">
    <location>
        <begin position="1331"/>
        <end position="1347"/>
    </location>
</feature>
<dbReference type="CDD" id="cd21678">
    <property type="entry name" value="SMP_TCB"/>
    <property type="match status" value="1"/>
</dbReference>
<keyword evidence="4 12" id="KW-0812">Transmembrane</keyword>
<dbReference type="CDD" id="cd04044">
    <property type="entry name" value="C2A_Tricalbin-like"/>
    <property type="match status" value="1"/>
</dbReference>
<dbReference type="InterPro" id="IPR037765">
    <property type="entry name" value="C2B_Tricalbin"/>
</dbReference>
<dbReference type="Proteomes" id="UP001320420">
    <property type="component" value="Unassembled WGS sequence"/>
</dbReference>
<feature type="domain" description="C2" evidence="13">
    <location>
        <begin position="721"/>
        <end position="837"/>
    </location>
</feature>
<dbReference type="InterPro" id="IPR037756">
    <property type="entry name" value="C2D_Tricalbin"/>
</dbReference>
<feature type="domain" description="C2" evidence="13">
    <location>
        <begin position="579"/>
        <end position="700"/>
    </location>
</feature>
<comment type="caution">
    <text evidence="15">The sequence shown here is derived from an EMBL/GenBank/DDBJ whole genome shotgun (WGS) entry which is preliminary data.</text>
</comment>
<dbReference type="Pfam" id="PF00168">
    <property type="entry name" value="C2"/>
    <property type="match status" value="5"/>
</dbReference>
<evidence type="ECO:0000256" key="7">
    <source>
        <dbReference type="ARBA" id="ARBA00022989"/>
    </source>
</evidence>
<dbReference type="CDD" id="cd04040">
    <property type="entry name" value="C2D_Tricalbin-like"/>
    <property type="match status" value="1"/>
</dbReference>
<reference evidence="15 16" key="1">
    <citation type="submission" date="2024-02" db="EMBL/GenBank/DDBJ databases">
        <title>De novo assembly and annotation of 12 fungi associated with fruit tree decline syndrome in Ontario, Canada.</title>
        <authorList>
            <person name="Sulman M."/>
            <person name="Ellouze W."/>
            <person name="Ilyukhin E."/>
        </authorList>
    </citation>
    <scope>NUCLEOTIDE SEQUENCE [LARGE SCALE GENOMIC DNA]</scope>
    <source>
        <strain evidence="15 16">M11/M66-122</strain>
    </source>
</reference>
<comment type="subcellular location">
    <subcellularLocation>
        <location evidence="1">Endoplasmic reticulum membrane</location>
    </subcellularLocation>
</comment>
<dbReference type="InterPro" id="IPR035892">
    <property type="entry name" value="C2_domain_sf"/>
</dbReference>
<dbReference type="GO" id="GO:0008289">
    <property type="term" value="F:lipid binding"/>
    <property type="evidence" value="ECO:0007669"/>
    <property type="project" value="UniProtKB-KW"/>
</dbReference>
<evidence type="ECO:0000256" key="4">
    <source>
        <dbReference type="ARBA" id="ARBA00022692"/>
    </source>
</evidence>
<evidence type="ECO:0000256" key="8">
    <source>
        <dbReference type="ARBA" id="ARBA00023055"/>
    </source>
</evidence>
<feature type="compositionally biased region" description="Basic and acidic residues" evidence="11">
    <location>
        <begin position="881"/>
        <end position="921"/>
    </location>
</feature>
<evidence type="ECO:0000256" key="9">
    <source>
        <dbReference type="ARBA" id="ARBA00023121"/>
    </source>
</evidence>
<keyword evidence="3" id="KW-0597">Phosphoprotein</keyword>
<dbReference type="CDD" id="cd04045">
    <property type="entry name" value="C2C_Tricalbin-like"/>
    <property type="match status" value="1"/>
</dbReference>
<feature type="region of interest" description="Disordered" evidence="11">
    <location>
        <begin position="1"/>
        <end position="76"/>
    </location>
</feature>
<dbReference type="InterPro" id="IPR056910">
    <property type="entry name" value="TCB1-3_C2"/>
</dbReference>
<feature type="domain" description="SMP-LTD" evidence="14">
    <location>
        <begin position="236"/>
        <end position="441"/>
    </location>
</feature>
<keyword evidence="7 12" id="KW-1133">Transmembrane helix</keyword>
<evidence type="ECO:0000256" key="1">
    <source>
        <dbReference type="ARBA" id="ARBA00004586"/>
    </source>
</evidence>
<protein>
    <submittedName>
        <fullName evidence="15">Tricalbin-2</fullName>
    </submittedName>
</protein>
<keyword evidence="2" id="KW-0813">Transport</keyword>
<feature type="compositionally biased region" description="Polar residues" evidence="11">
    <location>
        <begin position="927"/>
        <end position="939"/>
    </location>
</feature>
<dbReference type="SMART" id="SM00239">
    <property type="entry name" value="C2"/>
    <property type="match status" value="5"/>
</dbReference>
<organism evidence="15 16">
    <name type="scientific">Diatrype stigma</name>
    <dbReference type="NCBI Taxonomy" id="117547"/>
    <lineage>
        <taxon>Eukaryota</taxon>
        <taxon>Fungi</taxon>
        <taxon>Dikarya</taxon>
        <taxon>Ascomycota</taxon>
        <taxon>Pezizomycotina</taxon>
        <taxon>Sordariomycetes</taxon>
        <taxon>Xylariomycetidae</taxon>
        <taxon>Xylariales</taxon>
        <taxon>Diatrypaceae</taxon>
        <taxon>Diatrype</taxon>
    </lineage>
</organism>
<dbReference type="PROSITE" id="PS51847">
    <property type="entry name" value="SMP"/>
    <property type="match status" value="1"/>
</dbReference>
<feature type="region of interest" description="Disordered" evidence="11">
    <location>
        <begin position="1273"/>
        <end position="1357"/>
    </location>
</feature>
<dbReference type="GO" id="GO:0006869">
    <property type="term" value="P:lipid transport"/>
    <property type="evidence" value="ECO:0007669"/>
    <property type="project" value="UniProtKB-KW"/>
</dbReference>
<feature type="compositionally biased region" description="Polar residues" evidence="11">
    <location>
        <begin position="1282"/>
        <end position="1297"/>
    </location>
</feature>
<evidence type="ECO:0000256" key="3">
    <source>
        <dbReference type="ARBA" id="ARBA00022553"/>
    </source>
</evidence>
<feature type="domain" description="C2" evidence="13">
    <location>
        <begin position="1084"/>
        <end position="1204"/>
    </location>
</feature>
<dbReference type="PANTHER" id="PTHR46980">
    <property type="entry name" value="TRICALBIN-1-RELATED"/>
    <property type="match status" value="1"/>
</dbReference>
<keyword evidence="8" id="KW-0445">Lipid transport</keyword>
<dbReference type="InterPro" id="IPR052455">
    <property type="entry name" value="Tricalbin_domain"/>
</dbReference>
<dbReference type="InterPro" id="IPR037761">
    <property type="entry name" value="C2A_Tricalbin"/>
</dbReference>
<evidence type="ECO:0000313" key="16">
    <source>
        <dbReference type="Proteomes" id="UP001320420"/>
    </source>
</evidence>
<evidence type="ECO:0000259" key="13">
    <source>
        <dbReference type="PROSITE" id="PS50004"/>
    </source>
</evidence>
<keyword evidence="6" id="KW-0256">Endoplasmic reticulum</keyword>
<dbReference type="SUPFAM" id="SSF49562">
    <property type="entry name" value="C2 domain (Calcium/lipid-binding domain, CaLB)"/>
    <property type="match status" value="5"/>
</dbReference>
<dbReference type="GO" id="GO:0061817">
    <property type="term" value="P:endoplasmic reticulum-plasma membrane tethering"/>
    <property type="evidence" value="ECO:0007669"/>
    <property type="project" value="InterPro"/>
</dbReference>
<dbReference type="Pfam" id="PF25669">
    <property type="entry name" value="SMP_MUG190-like"/>
    <property type="match status" value="1"/>
</dbReference>
<evidence type="ECO:0000256" key="6">
    <source>
        <dbReference type="ARBA" id="ARBA00022824"/>
    </source>
</evidence>
<dbReference type="InterPro" id="IPR017147">
    <property type="entry name" value="Tricalbin"/>
</dbReference>
<feature type="region of interest" description="Disordered" evidence="11">
    <location>
        <begin position="871"/>
        <end position="954"/>
    </location>
</feature>
<evidence type="ECO:0000256" key="5">
    <source>
        <dbReference type="ARBA" id="ARBA00022737"/>
    </source>
</evidence>
<dbReference type="InterPro" id="IPR037762">
    <property type="entry name" value="C2C_Tricalbin"/>
</dbReference>
<evidence type="ECO:0000256" key="11">
    <source>
        <dbReference type="SAM" id="MobiDB-lite"/>
    </source>
</evidence>
<dbReference type="PANTHER" id="PTHR46980:SF2">
    <property type="entry name" value="TRICALBIN-1-RELATED"/>
    <property type="match status" value="1"/>
</dbReference>
<dbReference type="InterPro" id="IPR000008">
    <property type="entry name" value="C2_dom"/>
</dbReference>
<name>A0AAN9U7V9_9PEZI</name>
<dbReference type="PROSITE" id="PS50004">
    <property type="entry name" value="C2"/>
    <property type="match status" value="4"/>
</dbReference>
<dbReference type="Gene3D" id="2.60.40.150">
    <property type="entry name" value="C2 domain"/>
    <property type="match status" value="4"/>
</dbReference>
<feature type="domain" description="C2" evidence="13">
    <location>
        <begin position="437"/>
        <end position="555"/>
    </location>
</feature>
<keyword evidence="16" id="KW-1185">Reference proteome</keyword>
<keyword evidence="9" id="KW-0446">Lipid-binding</keyword>
<feature type="compositionally biased region" description="Basic and acidic residues" evidence="11">
    <location>
        <begin position="943"/>
        <end position="952"/>
    </location>
</feature>
<dbReference type="GO" id="GO:0005789">
    <property type="term" value="C:endoplasmic reticulum membrane"/>
    <property type="evidence" value="ECO:0007669"/>
    <property type="project" value="UniProtKB-SubCell"/>
</dbReference>
<proteinExistence type="predicted"/>
<dbReference type="EMBL" id="JAKJXP020000149">
    <property type="protein sequence ID" value="KAK7742166.1"/>
    <property type="molecule type" value="Genomic_DNA"/>
</dbReference>
<keyword evidence="5" id="KW-0677">Repeat</keyword>
<dbReference type="CDD" id="cd04052">
    <property type="entry name" value="C2B_Tricalbin-like"/>
    <property type="match status" value="1"/>
</dbReference>
<evidence type="ECO:0000313" key="15">
    <source>
        <dbReference type="EMBL" id="KAK7742166.1"/>
    </source>
</evidence>
<feature type="transmembrane region" description="Helical" evidence="12">
    <location>
        <begin position="176"/>
        <end position="209"/>
    </location>
</feature>
<evidence type="ECO:0000259" key="14">
    <source>
        <dbReference type="PROSITE" id="PS51847"/>
    </source>
</evidence>
<evidence type="ECO:0000256" key="2">
    <source>
        <dbReference type="ARBA" id="ARBA00022448"/>
    </source>
</evidence>
<accession>A0AAN9U7V9</accession>
<dbReference type="InterPro" id="IPR031468">
    <property type="entry name" value="SMP_LBD"/>
</dbReference>
<feature type="compositionally biased region" description="Basic and acidic residues" evidence="11">
    <location>
        <begin position="30"/>
        <end position="41"/>
    </location>
</feature>